<accession>A0A550CKQ8</accession>
<evidence type="ECO:0000313" key="3">
    <source>
        <dbReference type="Proteomes" id="UP000320762"/>
    </source>
</evidence>
<comment type="caution">
    <text evidence="2">The sequence shown here is derived from an EMBL/GenBank/DDBJ whole genome shotgun (WGS) entry which is preliminary data.</text>
</comment>
<dbReference type="OrthoDB" id="2948683at2759"/>
<evidence type="ECO:0000256" key="1">
    <source>
        <dbReference type="SAM" id="MobiDB-lite"/>
    </source>
</evidence>
<sequence length="88" mass="9707">MATSTYRAPLSSISEKQTLAPPRPLYERVPSFGKSRASPSATQMRAKSLYRAQIASVDTQAFGHDTLPEKMCLARIASVFSHPHNDED</sequence>
<name>A0A550CKQ8_9AGAR</name>
<protein>
    <submittedName>
        <fullName evidence="2">Uncharacterized protein</fullName>
    </submittedName>
</protein>
<feature type="compositionally biased region" description="Polar residues" evidence="1">
    <location>
        <begin position="1"/>
        <end position="17"/>
    </location>
</feature>
<feature type="region of interest" description="Disordered" evidence="1">
    <location>
        <begin position="1"/>
        <end position="44"/>
    </location>
</feature>
<gene>
    <name evidence="2" type="ORF">BD626DRAFT_217653</name>
</gene>
<dbReference type="Proteomes" id="UP000320762">
    <property type="component" value="Unassembled WGS sequence"/>
</dbReference>
<evidence type="ECO:0000313" key="2">
    <source>
        <dbReference type="EMBL" id="TRM65372.1"/>
    </source>
</evidence>
<keyword evidence="3" id="KW-1185">Reference proteome</keyword>
<reference evidence="2 3" key="1">
    <citation type="journal article" date="2019" name="New Phytol.">
        <title>Comparative genomics reveals unique wood-decay strategies and fruiting body development in the Schizophyllaceae.</title>
        <authorList>
            <person name="Almasi E."/>
            <person name="Sahu N."/>
            <person name="Krizsan K."/>
            <person name="Balint B."/>
            <person name="Kovacs G.M."/>
            <person name="Kiss B."/>
            <person name="Cseklye J."/>
            <person name="Drula E."/>
            <person name="Henrissat B."/>
            <person name="Nagy I."/>
            <person name="Chovatia M."/>
            <person name="Adam C."/>
            <person name="LaButti K."/>
            <person name="Lipzen A."/>
            <person name="Riley R."/>
            <person name="Grigoriev I.V."/>
            <person name="Nagy L.G."/>
        </authorList>
    </citation>
    <scope>NUCLEOTIDE SEQUENCE [LARGE SCALE GENOMIC DNA]</scope>
    <source>
        <strain evidence="2 3">NL-1724</strain>
    </source>
</reference>
<organism evidence="2 3">
    <name type="scientific">Schizophyllum amplum</name>
    <dbReference type="NCBI Taxonomy" id="97359"/>
    <lineage>
        <taxon>Eukaryota</taxon>
        <taxon>Fungi</taxon>
        <taxon>Dikarya</taxon>
        <taxon>Basidiomycota</taxon>
        <taxon>Agaricomycotina</taxon>
        <taxon>Agaricomycetes</taxon>
        <taxon>Agaricomycetidae</taxon>
        <taxon>Agaricales</taxon>
        <taxon>Schizophyllaceae</taxon>
        <taxon>Schizophyllum</taxon>
    </lineage>
</organism>
<dbReference type="AlphaFoldDB" id="A0A550CKQ8"/>
<dbReference type="EMBL" id="VDMD01000005">
    <property type="protein sequence ID" value="TRM65372.1"/>
    <property type="molecule type" value="Genomic_DNA"/>
</dbReference>
<proteinExistence type="predicted"/>